<feature type="transmembrane region" description="Helical" evidence="2">
    <location>
        <begin position="119"/>
        <end position="142"/>
    </location>
</feature>
<evidence type="ECO:0000313" key="3">
    <source>
        <dbReference type="EMBL" id="KAF4629371.1"/>
    </source>
</evidence>
<keyword evidence="2" id="KW-1133">Transmembrane helix</keyword>
<organism evidence="3 4">
    <name type="scientific">Cudoniella acicularis</name>
    <dbReference type="NCBI Taxonomy" id="354080"/>
    <lineage>
        <taxon>Eukaryota</taxon>
        <taxon>Fungi</taxon>
        <taxon>Dikarya</taxon>
        <taxon>Ascomycota</taxon>
        <taxon>Pezizomycotina</taxon>
        <taxon>Leotiomycetes</taxon>
        <taxon>Helotiales</taxon>
        <taxon>Tricladiaceae</taxon>
        <taxon>Cudoniella</taxon>
    </lineage>
</organism>
<feature type="compositionally biased region" description="Basic and acidic residues" evidence="1">
    <location>
        <begin position="704"/>
        <end position="715"/>
    </location>
</feature>
<evidence type="ECO:0000313" key="4">
    <source>
        <dbReference type="Proteomes" id="UP000566819"/>
    </source>
</evidence>
<feature type="region of interest" description="Disordered" evidence="1">
    <location>
        <begin position="570"/>
        <end position="589"/>
    </location>
</feature>
<dbReference type="EMBL" id="JAAMPI010000686">
    <property type="protein sequence ID" value="KAF4629371.1"/>
    <property type="molecule type" value="Genomic_DNA"/>
</dbReference>
<sequence length="715" mass="81106">MALTANESTLYLNGWRNGSLFDQRSLFINLSSNASVYQGNNYDQGLSLSLFDNDLASLTFNASDNTTALAFALTEALFDPNTFKIGIRCVYPLSGQYDTLSRILFYVLMVFSLVFRRHVWISVAALGTAMTYSATAAIHLLALVTNFQWGSEGGGLSRFNETGWNSETSKPFGDVDFFGIFPILTASGIMLTPILMWSTTVREYRAQSIIIYWGILIFAGLICSLYTVLRGASFDIIPSFASCTKSEECLNKLEPFFFTYNGYKSCNCIDFCALLSPDAPMRESANMVPYLGHRFAENILRDGSFVTFWAISFLSMAFIVISGIIGILGSRWSQEEVRNAIFRVLNADARDWIVVLFEGERETALLKKFHWENPDTKMTLWKRFRYFYAKCTATWFFLTAMLTTILCPPFFVSMIIANEFVVQYIPVSEHSDAVGAWATWVGAALVLIATVIDRYCEAWLDTTLIILTSIWNFFKYSKVDRPRHSENKEFTVRRRVELFFFEIAGPFIHAWYSTRGAFWTVRITMKRFAEWWHDTPGMSQKSGNDIEKAWAKERAESHPVCKCSMCKRERMKETEEKEKENEKEKKKEETMARLVVGRFRNRLLKQKLSGQKDGEEEGEELVKTSSSQIPLKALSVKGGVEGGKDHNPASEEGHTGEQEVVVDIRNLEPLRAGHHTLVEVVSIASVTKDLPNKQEAAEEIVEMSGKRDHESSPPN</sequence>
<feature type="transmembrane region" description="Helical" evidence="2">
    <location>
        <begin position="306"/>
        <end position="328"/>
    </location>
</feature>
<keyword evidence="4" id="KW-1185">Reference proteome</keyword>
<feature type="transmembrane region" description="Helical" evidence="2">
    <location>
        <begin position="495"/>
        <end position="512"/>
    </location>
</feature>
<reference evidence="3 4" key="1">
    <citation type="submission" date="2020-03" db="EMBL/GenBank/DDBJ databases">
        <title>Draft Genome Sequence of Cudoniella acicularis.</title>
        <authorList>
            <person name="Buettner E."/>
            <person name="Kellner H."/>
        </authorList>
    </citation>
    <scope>NUCLEOTIDE SEQUENCE [LARGE SCALE GENOMIC DNA]</scope>
    <source>
        <strain evidence="3 4">DSM 108380</strain>
    </source>
</reference>
<dbReference type="AlphaFoldDB" id="A0A8H4RHJ5"/>
<comment type="caution">
    <text evidence="3">The sequence shown here is derived from an EMBL/GenBank/DDBJ whole genome shotgun (WGS) entry which is preliminary data.</text>
</comment>
<gene>
    <name evidence="3" type="ORF">G7Y89_g8776</name>
</gene>
<dbReference type="Proteomes" id="UP000566819">
    <property type="component" value="Unassembled WGS sequence"/>
</dbReference>
<keyword evidence="2" id="KW-0812">Transmembrane</keyword>
<dbReference type="OrthoDB" id="3021074at2759"/>
<keyword evidence="2" id="KW-0472">Membrane</keyword>
<proteinExistence type="predicted"/>
<name>A0A8H4RHJ5_9HELO</name>
<feature type="region of interest" description="Disordered" evidence="1">
    <location>
        <begin position="689"/>
        <end position="715"/>
    </location>
</feature>
<feature type="transmembrane region" description="Helical" evidence="2">
    <location>
        <begin position="177"/>
        <end position="197"/>
    </location>
</feature>
<protein>
    <submittedName>
        <fullName evidence="3">Uncharacterized protein</fullName>
    </submittedName>
</protein>
<evidence type="ECO:0000256" key="2">
    <source>
        <dbReference type="SAM" id="Phobius"/>
    </source>
</evidence>
<feature type="compositionally biased region" description="Basic and acidic residues" evidence="1">
    <location>
        <begin position="642"/>
        <end position="657"/>
    </location>
</feature>
<feature type="transmembrane region" description="Helical" evidence="2">
    <location>
        <begin position="209"/>
        <end position="229"/>
    </location>
</feature>
<evidence type="ECO:0000256" key="1">
    <source>
        <dbReference type="SAM" id="MobiDB-lite"/>
    </source>
</evidence>
<feature type="transmembrane region" description="Helical" evidence="2">
    <location>
        <begin position="434"/>
        <end position="452"/>
    </location>
</feature>
<feature type="region of interest" description="Disordered" evidence="1">
    <location>
        <begin position="606"/>
        <end position="658"/>
    </location>
</feature>
<accession>A0A8H4RHJ5</accession>